<reference evidence="2" key="1">
    <citation type="submission" date="2022-07" db="EMBL/GenBank/DDBJ databases">
        <title>Sphingomonas sp. nov., a novel bacterium isolated from the north slope of the Mount Everest.</title>
        <authorList>
            <person name="Cui X."/>
            <person name="Liu Y."/>
        </authorList>
    </citation>
    <scope>NUCLEOTIDE SEQUENCE</scope>
    <source>
        <strain evidence="2">S5-59</strain>
    </source>
</reference>
<dbReference type="Gene3D" id="1.10.260.40">
    <property type="entry name" value="lambda repressor-like DNA-binding domains"/>
    <property type="match status" value="1"/>
</dbReference>
<proteinExistence type="predicted"/>
<keyword evidence="3" id="KW-1185">Reference proteome</keyword>
<dbReference type="PROSITE" id="PS50943">
    <property type="entry name" value="HTH_CROC1"/>
    <property type="match status" value="1"/>
</dbReference>
<gene>
    <name evidence="2" type="ORF">NMP03_06250</name>
</gene>
<protein>
    <submittedName>
        <fullName evidence="2">Helix-turn-helix transcriptional regulator</fullName>
    </submittedName>
</protein>
<evidence type="ECO:0000313" key="2">
    <source>
        <dbReference type="EMBL" id="UUL84207.1"/>
    </source>
</evidence>
<evidence type="ECO:0000313" key="3">
    <source>
        <dbReference type="Proteomes" id="UP001058533"/>
    </source>
</evidence>
<dbReference type="InterPro" id="IPR001387">
    <property type="entry name" value="Cro/C1-type_HTH"/>
</dbReference>
<dbReference type="PANTHER" id="PTHR37301:SF1">
    <property type="entry name" value="DNA-BINDING PROTEIN"/>
    <property type="match status" value="1"/>
</dbReference>
<dbReference type="PANTHER" id="PTHR37301">
    <property type="entry name" value="DNA-BINDING PROTEIN-RELATED"/>
    <property type="match status" value="1"/>
</dbReference>
<sequence length="73" mass="8001">MQVTLDAVLARRGVTGKDVAREVGLSETQLSLFRSGKVRGIRFSTLARLCLILECQPGELLSYLPDPQDITPT</sequence>
<dbReference type="CDD" id="cd00093">
    <property type="entry name" value="HTH_XRE"/>
    <property type="match status" value="1"/>
</dbReference>
<dbReference type="Proteomes" id="UP001058533">
    <property type="component" value="Chromosome"/>
</dbReference>
<dbReference type="SUPFAM" id="SSF47413">
    <property type="entry name" value="lambda repressor-like DNA-binding domains"/>
    <property type="match status" value="1"/>
</dbReference>
<accession>A0ABY5LBQ4</accession>
<dbReference type="RefSeq" id="WP_256508039.1">
    <property type="nucleotide sequence ID" value="NZ_CP101740.1"/>
</dbReference>
<dbReference type="EMBL" id="CP101740">
    <property type="protein sequence ID" value="UUL84207.1"/>
    <property type="molecule type" value="Genomic_DNA"/>
</dbReference>
<dbReference type="Pfam" id="PF13443">
    <property type="entry name" value="HTH_26"/>
    <property type="match status" value="1"/>
</dbReference>
<dbReference type="InterPro" id="IPR010982">
    <property type="entry name" value="Lambda_DNA-bd_dom_sf"/>
</dbReference>
<feature type="domain" description="HTH cro/C1-type" evidence="1">
    <location>
        <begin position="11"/>
        <end position="60"/>
    </location>
</feature>
<dbReference type="SMART" id="SM00530">
    <property type="entry name" value="HTH_XRE"/>
    <property type="match status" value="1"/>
</dbReference>
<name>A0ABY5LBQ4_9SPHN</name>
<evidence type="ECO:0000259" key="1">
    <source>
        <dbReference type="PROSITE" id="PS50943"/>
    </source>
</evidence>
<organism evidence="2 3">
    <name type="scientific">Sphingomonas qomolangmaensis</name>
    <dbReference type="NCBI Taxonomy" id="2918765"/>
    <lineage>
        <taxon>Bacteria</taxon>
        <taxon>Pseudomonadati</taxon>
        <taxon>Pseudomonadota</taxon>
        <taxon>Alphaproteobacteria</taxon>
        <taxon>Sphingomonadales</taxon>
        <taxon>Sphingomonadaceae</taxon>
        <taxon>Sphingomonas</taxon>
    </lineage>
</organism>